<evidence type="ECO:0000313" key="2">
    <source>
        <dbReference type="Proteomes" id="UP000032141"/>
    </source>
</evidence>
<dbReference type="Gramene" id="Bo4g030740.1">
    <property type="protein sequence ID" value="Bo4g030740.1"/>
    <property type="gene ID" value="Bo4g030740"/>
</dbReference>
<dbReference type="OMA" id="MMLPVSH"/>
<reference evidence="1 2" key="1">
    <citation type="journal article" date="2014" name="Genome Biol.">
        <title>Transcriptome and methylome profiling reveals relics of genome dominance in the mesopolyploid Brassica oleracea.</title>
        <authorList>
            <person name="Parkin I.A."/>
            <person name="Koh C."/>
            <person name="Tang H."/>
            <person name="Robinson S.J."/>
            <person name="Kagale S."/>
            <person name="Clarke W.E."/>
            <person name="Town C.D."/>
            <person name="Nixon J."/>
            <person name="Krishnakumar V."/>
            <person name="Bidwell S.L."/>
            <person name="Denoeud F."/>
            <person name="Belcram H."/>
            <person name="Links M.G."/>
            <person name="Just J."/>
            <person name="Clarke C."/>
            <person name="Bender T."/>
            <person name="Huebert T."/>
            <person name="Mason A.S."/>
            <person name="Pires J.C."/>
            <person name="Barker G."/>
            <person name="Moore J."/>
            <person name="Walley P.G."/>
            <person name="Manoli S."/>
            <person name="Batley J."/>
            <person name="Edwards D."/>
            <person name="Nelson M.N."/>
            <person name="Wang X."/>
            <person name="Paterson A.H."/>
            <person name="King G."/>
            <person name="Bancroft I."/>
            <person name="Chalhoub B."/>
            <person name="Sharpe A.G."/>
        </authorList>
    </citation>
    <scope>NUCLEOTIDE SEQUENCE</scope>
    <source>
        <strain evidence="1 2">cv. TO1000</strain>
    </source>
</reference>
<protein>
    <submittedName>
        <fullName evidence="1">Uncharacterized protein</fullName>
    </submittedName>
</protein>
<dbReference type="HOGENOM" id="CLU_2708258_0_0_1"/>
<name>A0A0D3BR98_BRAOL</name>
<sequence>MMLPVSHESSISNSRTSVSHWEKYANSLSIEDEDPAPTMGGFSSSSGASLLDCFDPSPELLFLLDPPPELMFF</sequence>
<evidence type="ECO:0000313" key="1">
    <source>
        <dbReference type="EnsemblPlants" id="Bo4g030740.1"/>
    </source>
</evidence>
<keyword evidence="2" id="KW-1185">Reference proteome</keyword>
<dbReference type="AlphaFoldDB" id="A0A0D3BR98"/>
<dbReference type="Proteomes" id="UP000032141">
    <property type="component" value="Chromosome C4"/>
</dbReference>
<proteinExistence type="predicted"/>
<accession>A0A0D3BR98</accession>
<dbReference type="EnsemblPlants" id="Bo4g030740.1">
    <property type="protein sequence ID" value="Bo4g030740.1"/>
    <property type="gene ID" value="Bo4g030740"/>
</dbReference>
<organism evidence="1 2">
    <name type="scientific">Brassica oleracea var. oleracea</name>
    <dbReference type="NCBI Taxonomy" id="109376"/>
    <lineage>
        <taxon>Eukaryota</taxon>
        <taxon>Viridiplantae</taxon>
        <taxon>Streptophyta</taxon>
        <taxon>Embryophyta</taxon>
        <taxon>Tracheophyta</taxon>
        <taxon>Spermatophyta</taxon>
        <taxon>Magnoliopsida</taxon>
        <taxon>eudicotyledons</taxon>
        <taxon>Gunneridae</taxon>
        <taxon>Pentapetalae</taxon>
        <taxon>rosids</taxon>
        <taxon>malvids</taxon>
        <taxon>Brassicales</taxon>
        <taxon>Brassicaceae</taxon>
        <taxon>Brassiceae</taxon>
        <taxon>Brassica</taxon>
    </lineage>
</organism>
<reference evidence="1" key="2">
    <citation type="submission" date="2015-03" db="UniProtKB">
        <authorList>
            <consortium name="EnsemblPlants"/>
        </authorList>
    </citation>
    <scope>IDENTIFICATION</scope>
</reference>